<keyword evidence="1" id="KW-0175">Coiled coil</keyword>
<feature type="coiled-coil region" evidence="1">
    <location>
        <begin position="40"/>
        <end position="81"/>
    </location>
</feature>
<protein>
    <submittedName>
        <fullName evidence="2">Uncharacterized protein</fullName>
    </submittedName>
</protein>
<organism evidence="2 3">
    <name type="scientific">Euplotes crassus</name>
    <dbReference type="NCBI Taxonomy" id="5936"/>
    <lineage>
        <taxon>Eukaryota</taxon>
        <taxon>Sar</taxon>
        <taxon>Alveolata</taxon>
        <taxon>Ciliophora</taxon>
        <taxon>Intramacronucleata</taxon>
        <taxon>Spirotrichea</taxon>
        <taxon>Hypotrichia</taxon>
        <taxon>Euplotida</taxon>
        <taxon>Euplotidae</taxon>
        <taxon>Moneuplotes</taxon>
    </lineage>
</organism>
<proteinExistence type="predicted"/>
<evidence type="ECO:0000313" key="3">
    <source>
        <dbReference type="Proteomes" id="UP001295684"/>
    </source>
</evidence>
<evidence type="ECO:0000256" key="1">
    <source>
        <dbReference type="SAM" id="Coils"/>
    </source>
</evidence>
<evidence type="ECO:0000313" key="2">
    <source>
        <dbReference type="EMBL" id="CAI2363067.1"/>
    </source>
</evidence>
<dbReference type="EMBL" id="CAMPGE010004220">
    <property type="protein sequence ID" value="CAI2363067.1"/>
    <property type="molecule type" value="Genomic_DNA"/>
</dbReference>
<name>A0AAD1U9F4_EUPCR</name>
<accession>A0AAD1U9F4</accession>
<comment type="caution">
    <text evidence="2">The sequence shown here is derived from an EMBL/GenBank/DDBJ whole genome shotgun (WGS) entry which is preliminary data.</text>
</comment>
<dbReference type="AlphaFoldDB" id="A0AAD1U9F4"/>
<gene>
    <name evidence="2" type="ORF">ECRASSUSDP1_LOCUS4397</name>
</gene>
<dbReference type="Proteomes" id="UP001295684">
    <property type="component" value="Unassembled WGS sequence"/>
</dbReference>
<keyword evidence="3" id="KW-1185">Reference proteome</keyword>
<sequence length="457" mass="52825">MLFCNKKRASPDCSQCSQREWRFKDQNACLKTISAFQVKSQQNQEEVQELTAQIEDLKEQLEESLKNQEKYKKMLKKKSDQIDYLSTKFQEQAAKFALEKDRLICSMEDGLDNLRDTFISILKKEKKRVKDSYTKRAAKQEIYHKQCASSCNLKENQSSKTLSPCKPTEKGEPDHCVINSCFKILEKIIDCYKVPNTVETSETDLKDANIYQSSMLTPEKHQAKHLMNSKELEDFESSLAKFEAMEEALVQKDKLIHKLKKKKLKIDKKSKSRLKLETTVNFKVDQLIKDVKKSVTSLNQKNMMRPNSVQRGFKKVKIESNQALQISKQKGMERECSTPIFFQTFVGKRNSTLLSCQHSFGDTLCSPITTLNEKKSSKVIKMKMCRKKKPPVSTKTLNTTKNSPTRDHKIKTLTKDEFQLYRSTMDQSKSPGKVKCKLCHKKGRIKDMQTHVCFSDG</sequence>
<reference evidence="2" key="1">
    <citation type="submission" date="2023-07" db="EMBL/GenBank/DDBJ databases">
        <authorList>
            <consortium name="AG Swart"/>
            <person name="Singh M."/>
            <person name="Singh A."/>
            <person name="Seah K."/>
            <person name="Emmerich C."/>
        </authorList>
    </citation>
    <scope>NUCLEOTIDE SEQUENCE</scope>
    <source>
        <strain evidence="2">DP1</strain>
    </source>
</reference>